<evidence type="ECO:0000256" key="2">
    <source>
        <dbReference type="ARBA" id="ARBA00022801"/>
    </source>
</evidence>
<dbReference type="AlphaFoldDB" id="A0A6G6Y336"/>
<dbReference type="SUPFAM" id="SSF53474">
    <property type="entry name" value="alpha/beta-Hydrolases"/>
    <property type="match status" value="1"/>
</dbReference>
<dbReference type="Proteomes" id="UP000501568">
    <property type="component" value="Chromosome"/>
</dbReference>
<evidence type="ECO:0000256" key="7">
    <source>
        <dbReference type="ARBA" id="ARBA00042645"/>
    </source>
</evidence>
<keyword evidence="2 13" id="KW-0378">Hydrolase</keyword>
<comment type="catalytic activity">
    <reaction evidence="10">
        <text>S-hexadecanoyl-L-cysteinyl-[protein] + H2O = L-cysteinyl-[protein] + hexadecanoate + H(+)</text>
        <dbReference type="Rhea" id="RHEA:19233"/>
        <dbReference type="Rhea" id="RHEA-COMP:10131"/>
        <dbReference type="Rhea" id="RHEA-COMP:11032"/>
        <dbReference type="ChEBI" id="CHEBI:7896"/>
        <dbReference type="ChEBI" id="CHEBI:15377"/>
        <dbReference type="ChEBI" id="CHEBI:15378"/>
        <dbReference type="ChEBI" id="CHEBI:29950"/>
        <dbReference type="ChEBI" id="CHEBI:74151"/>
        <dbReference type="EC" id="3.1.2.22"/>
    </reaction>
    <physiologicalReaction direction="left-to-right" evidence="10">
        <dbReference type="Rhea" id="RHEA:19234"/>
    </physiologicalReaction>
</comment>
<dbReference type="EC" id="3.1.2.22" evidence="1"/>
<comment type="function">
    <text evidence="9">Acts as an acyl-protein thioesterase that hydrolyzes fatty acids from acylated residues in proteins. Regulates the mitochondrial S-depalmitoylation of the nucleophilic active site residue of peroxiredoxin-5/PRDX5, a key antioxidant protein, therefore modulating mitochondrial antioxidant ability. Also catalyzes the deglucuronidation of mycophenolic acid acyl-glucuronide, an active metabolite of the immunosuppressant drug mycophenolate.</text>
</comment>
<evidence type="ECO:0000259" key="12">
    <source>
        <dbReference type="Pfam" id="PF12697"/>
    </source>
</evidence>
<evidence type="ECO:0000256" key="3">
    <source>
        <dbReference type="ARBA" id="ARBA00022946"/>
    </source>
</evidence>
<evidence type="ECO:0000256" key="10">
    <source>
        <dbReference type="ARBA" id="ARBA00047409"/>
    </source>
</evidence>
<dbReference type="InterPro" id="IPR052382">
    <property type="entry name" value="ABHD10_acyl-thioesterase"/>
</dbReference>
<dbReference type="EC" id="3.1.1.93" evidence="4"/>
<dbReference type="InterPro" id="IPR000073">
    <property type="entry name" value="AB_hydrolase_1"/>
</dbReference>
<dbReference type="GO" id="GO:0008474">
    <property type="term" value="F:palmitoyl-(protein) hydrolase activity"/>
    <property type="evidence" value="ECO:0007669"/>
    <property type="project" value="UniProtKB-EC"/>
</dbReference>
<evidence type="ECO:0000256" key="6">
    <source>
        <dbReference type="ARBA" id="ARBA00041520"/>
    </source>
</evidence>
<dbReference type="InterPro" id="IPR029058">
    <property type="entry name" value="AB_hydrolase_fold"/>
</dbReference>
<proteinExistence type="predicted"/>
<organism evidence="13 14">
    <name type="scientific">Stakelama tenebrarum</name>
    <dbReference type="NCBI Taxonomy" id="2711215"/>
    <lineage>
        <taxon>Bacteria</taxon>
        <taxon>Pseudomonadati</taxon>
        <taxon>Pseudomonadota</taxon>
        <taxon>Alphaproteobacteria</taxon>
        <taxon>Sphingomonadales</taxon>
        <taxon>Sphingomonadaceae</taxon>
        <taxon>Stakelama</taxon>
    </lineage>
</organism>
<accession>A0A6G6Y336</accession>
<name>A0A6G6Y336_9SPHN</name>
<evidence type="ECO:0000256" key="11">
    <source>
        <dbReference type="ARBA" id="ARBA00047972"/>
    </source>
</evidence>
<dbReference type="GO" id="GO:0004553">
    <property type="term" value="F:hydrolase activity, hydrolyzing O-glycosyl compounds"/>
    <property type="evidence" value="ECO:0007669"/>
    <property type="project" value="TreeGrafter"/>
</dbReference>
<dbReference type="Gene3D" id="3.40.50.1820">
    <property type="entry name" value="alpha/beta hydrolase"/>
    <property type="match status" value="1"/>
</dbReference>
<dbReference type="EMBL" id="CP049109">
    <property type="protein sequence ID" value="QIG79310.1"/>
    <property type="molecule type" value="Genomic_DNA"/>
</dbReference>
<keyword evidence="3" id="KW-0809">Transit peptide</keyword>
<dbReference type="PANTHER" id="PTHR16138:SF7">
    <property type="entry name" value="PALMITOYL-PROTEIN THIOESTERASE ABHD10, MITOCHONDRIAL"/>
    <property type="match status" value="1"/>
</dbReference>
<sequence>MTDIATAQRKLAYHLTEGTGPTIVFLPGYASDMSGSKALALEAWAKAQGRGYLRFDYSGCGESRGDFEDQTLDSWRDDALSLIDALVPGPVVLVGSSMGGWVMLLVALARPEKVVGMVGVAAAPDFTDWGFSEEKKLVLLRDGRIEEHSEYSDQPTVTTRGFWESGEANRVMTGPIAFSGPVRLLHGQRDPDVPWERSLRLAELLSGGDVQTLLIKDGDHRLSREQDIALLKRAVSDVVTACSP</sequence>
<dbReference type="KEGG" id="spzr:G5C33_05565"/>
<evidence type="ECO:0000256" key="8">
    <source>
        <dbReference type="ARBA" id="ARBA00042704"/>
    </source>
</evidence>
<protein>
    <recommendedName>
        <fullName evidence="5">Palmitoyl-protein thioesterase ABHD10, mitochondrial</fullName>
        <ecNumber evidence="4">3.1.1.93</ecNumber>
        <ecNumber evidence="1">3.1.2.22</ecNumber>
    </recommendedName>
    <alternativeName>
        <fullName evidence="7">Acyl-protein thioesterase ABHD10</fullName>
    </alternativeName>
    <alternativeName>
        <fullName evidence="8">Alpha/beta hydrolase domain-containing protein 10</fullName>
    </alternativeName>
    <alternativeName>
        <fullName evidence="6">Mycophenolic acid acyl-glucuronide esterase, mitochondrial</fullName>
    </alternativeName>
</protein>
<dbReference type="PANTHER" id="PTHR16138">
    <property type="entry name" value="MYCOPHENOLIC ACID ACYL-GLUCURONIDE ESTERASE, MITOCHONDRIAL"/>
    <property type="match status" value="1"/>
</dbReference>
<dbReference type="Pfam" id="PF12697">
    <property type="entry name" value="Abhydrolase_6"/>
    <property type="match status" value="1"/>
</dbReference>
<feature type="domain" description="AB hydrolase-1" evidence="12">
    <location>
        <begin position="23"/>
        <end position="200"/>
    </location>
</feature>
<comment type="catalytic activity">
    <reaction evidence="11">
        <text>mycophenolic acid O-acyl-beta-D-glucuronide + H2O = mycophenolate + D-glucuronate + H(+)</text>
        <dbReference type="Rhea" id="RHEA:34179"/>
        <dbReference type="ChEBI" id="CHEBI:15377"/>
        <dbReference type="ChEBI" id="CHEBI:15378"/>
        <dbReference type="ChEBI" id="CHEBI:58720"/>
        <dbReference type="ChEBI" id="CHEBI:62932"/>
        <dbReference type="ChEBI" id="CHEBI:66982"/>
        <dbReference type="EC" id="3.1.1.93"/>
    </reaction>
    <physiologicalReaction direction="left-to-right" evidence="11">
        <dbReference type="Rhea" id="RHEA:34180"/>
    </physiologicalReaction>
</comment>
<gene>
    <name evidence="13" type="ORF">G5C33_05565</name>
</gene>
<dbReference type="RefSeq" id="WP_165326311.1">
    <property type="nucleotide sequence ID" value="NZ_CP049109.1"/>
</dbReference>
<evidence type="ECO:0000313" key="14">
    <source>
        <dbReference type="Proteomes" id="UP000501568"/>
    </source>
</evidence>
<evidence type="ECO:0000256" key="1">
    <source>
        <dbReference type="ARBA" id="ARBA00012423"/>
    </source>
</evidence>
<reference evidence="13 14" key="1">
    <citation type="submission" date="2020-02" db="EMBL/GenBank/DDBJ databases">
        <authorList>
            <person name="Zheng R.K."/>
            <person name="Sun C.M."/>
        </authorList>
    </citation>
    <scope>NUCLEOTIDE SEQUENCE [LARGE SCALE GENOMIC DNA]</scope>
    <source>
        <strain evidence="14">zrk23</strain>
    </source>
</reference>
<dbReference type="GO" id="GO:0102390">
    <property type="term" value="F:mycophenolic acid acyl-glucuronide esterase activity"/>
    <property type="evidence" value="ECO:0007669"/>
    <property type="project" value="UniProtKB-EC"/>
</dbReference>
<evidence type="ECO:0000256" key="9">
    <source>
        <dbReference type="ARBA" id="ARBA00046047"/>
    </source>
</evidence>
<keyword evidence="14" id="KW-1185">Reference proteome</keyword>
<evidence type="ECO:0000313" key="13">
    <source>
        <dbReference type="EMBL" id="QIG79310.1"/>
    </source>
</evidence>
<evidence type="ECO:0000256" key="4">
    <source>
        <dbReference type="ARBA" id="ARBA00039132"/>
    </source>
</evidence>
<evidence type="ECO:0000256" key="5">
    <source>
        <dbReference type="ARBA" id="ARBA00039314"/>
    </source>
</evidence>